<evidence type="ECO:0000256" key="7">
    <source>
        <dbReference type="ARBA" id="ARBA00049244"/>
    </source>
</evidence>
<accession>A0A8A0RMY2</accession>
<dbReference type="GO" id="GO:0009360">
    <property type="term" value="C:DNA polymerase III complex"/>
    <property type="evidence" value="ECO:0007669"/>
    <property type="project" value="InterPro"/>
</dbReference>
<comment type="catalytic activity">
    <reaction evidence="7">
        <text>DNA(n) + a 2'-deoxyribonucleoside 5'-triphosphate = DNA(n+1) + diphosphate</text>
        <dbReference type="Rhea" id="RHEA:22508"/>
        <dbReference type="Rhea" id="RHEA-COMP:17339"/>
        <dbReference type="Rhea" id="RHEA-COMP:17340"/>
        <dbReference type="ChEBI" id="CHEBI:33019"/>
        <dbReference type="ChEBI" id="CHEBI:61560"/>
        <dbReference type="ChEBI" id="CHEBI:173112"/>
        <dbReference type="EC" id="2.7.7.7"/>
    </reaction>
</comment>
<keyword evidence="4 9" id="KW-0548">Nucleotidyltransferase</keyword>
<dbReference type="InterPro" id="IPR004622">
    <property type="entry name" value="DNA_pol_HolB"/>
</dbReference>
<dbReference type="FunFam" id="3.40.50.300:FF:001255">
    <property type="entry name" value="DNA polymerase III subunit delta"/>
    <property type="match status" value="1"/>
</dbReference>
<evidence type="ECO:0000256" key="1">
    <source>
        <dbReference type="ARBA" id="ARBA00012417"/>
    </source>
</evidence>
<keyword evidence="10" id="KW-1185">Reference proteome</keyword>
<dbReference type="PANTHER" id="PTHR11669">
    <property type="entry name" value="REPLICATION FACTOR C / DNA POLYMERASE III GAMMA-TAU SUBUNIT"/>
    <property type="match status" value="1"/>
</dbReference>
<organism evidence="9 10">
    <name type="scientific">Koleobacter methoxysyntrophicus</name>
    <dbReference type="NCBI Taxonomy" id="2751313"/>
    <lineage>
        <taxon>Bacteria</taxon>
        <taxon>Bacillati</taxon>
        <taxon>Bacillota</taxon>
        <taxon>Clostridia</taxon>
        <taxon>Koleobacterales</taxon>
        <taxon>Koleobacteraceae</taxon>
        <taxon>Koleobacter</taxon>
    </lineage>
</organism>
<dbReference type="InterPro" id="IPR027417">
    <property type="entry name" value="P-loop_NTPase"/>
</dbReference>
<evidence type="ECO:0000256" key="6">
    <source>
        <dbReference type="ARBA" id="ARBA00022932"/>
    </source>
</evidence>
<evidence type="ECO:0000256" key="4">
    <source>
        <dbReference type="ARBA" id="ARBA00022695"/>
    </source>
</evidence>
<dbReference type="AlphaFoldDB" id="A0A8A0RMY2"/>
<dbReference type="PANTHER" id="PTHR11669:SF8">
    <property type="entry name" value="DNA POLYMERASE III SUBUNIT DELTA"/>
    <property type="match status" value="1"/>
</dbReference>
<protein>
    <recommendedName>
        <fullName evidence="2">DNA polymerase III subunit delta'</fullName>
        <ecNumber evidence="1">2.7.7.7</ecNumber>
    </recommendedName>
</protein>
<dbReference type="Gene3D" id="3.40.50.300">
    <property type="entry name" value="P-loop containing nucleotide triphosphate hydrolases"/>
    <property type="match status" value="1"/>
</dbReference>
<dbReference type="NCBIfam" id="TIGR00678">
    <property type="entry name" value="holB"/>
    <property type="match status" value="1"/>
</dbReference>
<feature type="domain" description="DNA polymerase III delta subunit C-terminal" evidence="8">
    <location>
        <begin position="241"/>
        <end position="318"/>
    </location>
</feature>
<reference evidence="9" key="1">
    <citation type="submission" date="2020-07" db="EMBL/GenBank/DDBJ databases">
        <title>Koleobacter methoxysyntrophicus gen. nov., sp. nov., a novel anaerobic bacterium isolated from deep subsurface oil field and proposal of Koleobacterales ord. nov. in the phylum Firmicutes.</title>
        <authorList>
            <person name="Sakamoto S."/>
            <person name="Tamaki H."/>
        </authorList>
    </citation>
    <scope>NUCLEOTIDE SEQUENCE</scope>
    <source>
        <strain evidence="9">NRmbB1</strain>
    </source>
</reference>
<gene>
    <name evidence="9" type="primary">dnaX_1</name>
    <name evidence="9" type="ORF">H0A61_00893</name>
</gene>
<dbReference type="Pfam" id="PF13177">
    <property type="entry name" value="DNA_pol3_delta2"/>
    <property type="match status" value="1"/>
</dbReference>
<dbReference type="InterPro" id="IPR050238">
    <property type="entry name" value="DNA_Rep/Repair_Clamp_Loader"/>
</dbReference>
<keyword evidence="5" id="KW-0235">DNA replication</keyword>
<evidence type="ECO:0000256" key="3">
    <source>
        <dbReference type="ARBA" id="ARBA00022679"/>
    </source>
</evidence>
<dbReference type="GO" id="GO:0003677">
    <property type="term" value="F:DNA binding"/>
    <property type="evidence" value="ECO:0007669"/>
    <property type="project" value="InterPro"/>
</dbReference>
<dbReference type="EC" id="2.7.7.7" evidence="1"/>
<sequence>MSFDRIIGQEGAKKILINSLKRERTAHAYIFTGPDGVGKFLTARILAEALNCTEEDKPCGICRSCRKIQKGVHPDVKVIDVEGASIKINQMRELRRDMFVRPYEGRKKIYIIRQAEKMTPEASNSLLKTLEEPPEYGVIILVTVNHHMLLPTIRSRGQVIPFYPLSQKDMEEFLVKNLRKGKEEVRFLAAFSGGRPGEALKLADDEEFVQLRNLTFEIIAGLNKNNNEKGMFLLIDRLPNKKERIQEFLDIVTLWYRDLMIIKTGKKDTIIVNADLEEELNEQVQYLSIDRIFKILEIIQRLKKDIESNANLYLILEVMFSKILGVYRDDVYSCRSQVQKGG</sequence>
<evidence type="ECO:0000313" key="10">
    <source>
        <dbReference type="Proteomes" id="UP000662904"/>
    </source>
</evidence>
<dbReference type="RefSeq" id="WP_206708774.1">
    <property type="nucleotide sequence ID" value="NZ_CP059066.1"/>
</dbReference>
<keyword evidence="3 9" id="KW-0808">Transferase</keyword>
<dbReference type="InterPro" id="IPR015199">
    <property type="entry name" value="DNA_pol_III_delta_C"/>
</dbReference>
<dbReference type="Proteomes" id="UP000662904">
    <property type="component" value="Chromosome"/>
</dbReference>
<dbReference type="EMBL" id="CP059066">
    <property type="protein sequence ID" value="QSQ08566.1"/>
    <property type="molecule type" value="Genomic_DNA"/>
</dbReference>
<keyword evidence="6" id="KW-0239">DNA-directed DNA polymerase</keyword>
<dbReference type="GO" id="GO:0006261">
    <property type="term" value="P:DNA-templated DNA replication"/>
    <property type="evidence" value="ECO:0007669"/>
    <property type="project" value="TreeGrafter"/>
</dbReference>
<dbReference type="Pfam" id="PF09115">
    <property type="entry name" value="DNApol3-delta_C"/>
    <property type="match status" value="1"/>
</dbReference>
<dbReference type="SUPFAM" id="SSF52540">
    <property type="entry name" value="P-loop containing nucleoside triphosphate hydrolases"/>
    <property type="match status" value="1"/>
</dbReference>
<evidence type="ECO:0000259" key="8">
    <source>
        <dbReference type="Pfam" id="PF09115"/>
    </source>
</evidence>
<dbReference type="KEGG" id="kme:H0A61_00893"/>
<dbReference type="GO" id="GO:0008408">
    <property type="term" value="F:3'-5' exonuclease activity"/>
    <property type="evidence" value="ECO:0007669"/>
    <property type="project" value="InterPro"/>
</dbReference>
<evidence type="ECO:0000256" key="5">
    <source>
        <dbReference type="ARBA" id="ARBA00022705"/>
    </source>
</evidence>
<name>A0A8A0RMY2_9FIRM</name>
<evidence type="ECO:0000313" key="9">
    <source>
        <dbReference type="EMBL" id="QSQ08566.1"/>
    </source>
</evidence>
<proteinExistence type="predicted"/>
<evidence type="ECO:0000256" key="2">
    <source>
        <dbReference type="ARBA" id="ARBA00014363"/>
    </source>
</evidence>
<dbReference type="GO" id="GO:0003887">
    <property type="term" value="F:DNA-directed DNA polymerase activity"/>
    <property type="evidence" value="ECO:0007669"/>
    <property type="project" value="UniProtKB-KW"/>
</dbReference>